<evidence type="ECO:0000256" key="1">
    <source>
        <dbReference type="SAM" id="MobiDB-lite"/>
    </source>
</evidence>
<gene>
    <name evidence="2" type="ORF">AMAG_19991</name>
</gene>
<protein>
    <submittedName>
        <fullName evidence="2">Uncharacterized protein</fullName>
    </submittedName>
</protein>
<keyword evidence="3" id="KW-1185">Reference proteome</keyword>
<organism evidence="2 3">
    <name type="scientific">Allomyces macrogynus (strain ATCC 38327)</name>
    <name type="common">Allomyces javanicus var. macrogynus</name>
    <dbReference type="NCBI Taxonomy" id="578462"/>
    <lineage>
        <taxon>Eukaryota</taxon>
        <taxon>Fungi</taxon>
        <taxon>Fungi incertae sedis</taxon>
        <taxon>Blastocladiomycota</taxon>
        <taxon>Blastocladiomycetes</taxon>
        <taxon>Blastocladiales</taxon>
        <taxon>Blastocladiaceae</taxon>
        <taxon>Allomyces</taxon>
    </lineage>
</organism>
<evidence type="ECO:0000313" key="3">
    <source>
        <dbReference type="Proteomes" id="UP000054350"/>
    </source>
</evidence>
<name>A0A0L0T4T5_ALLM3</name>
<dbReference type="AlphaFoldDB" id="A0A0L0T4T5"/>
<dbReference type="Proteomes" id="UP000054350">
    <property type="component" value="Unassembled WGS sequence"/>
</dbReference>
<proteinExistence type="predicted"/>
<feature type="compositionally biased region" description="Polar residues" evidence="1">
    <location>
        <begin position="1"/>
        <end position="11"/>
    </location>
</feature>
<reference evidence="3" key="2">
    <citation type="submission" date="2009-11" db="EMBL/GenBank/DDBJ databases">
        <title>The Genome Sequence of Allomyces macrogynus strain ATCC 38327.</title>
        <authorList>
            <consortium name="The Broad Institute Genome Sequencing Platform"/>
            <person name="Russ C."/>
            <person name="Cuomo C."/>
            <person name="Shea T."/>
            <person name="Young S.K."/>
            <person name="Zeng Q."/>
            <person name="Koehrsen M."/>
            <person name="Haas B."/>
            <person name="Borodovsky M."/>
            <person name="Guigo R."/>
            <person name="Alvarado L."/>
            <person name="Berlin A."/>
            <person name="Borenstein D."/>
            <person name="Chen Z."/>
            <person name="Engels R."/>
            <person name="Freedman E."/>
            <person name="Gellesch M."/>
            <person name="Goldberg J."/>
            <person name="Griggs A."/>
            <person name="Gujja S."/>
            <person name="Heiman D."/>
            <person name="Hepburn T."/>
            <person name="Howarth C."/>
            <person name="Jen D."/>
            <person name="Larson L."/>
            <person name="Lewis B."/>
            <person name="Mehta T."/>
            <person name="Park D."/>
            <person name="Pearson M."/>
            <person name="Roberts A."/>
            <person name="Saif S."/>
            <person name="Shenoy N."/>
            <person name="Sisk P."/>
            <person name="Stolte C."/>
            <person name="Sykes S."/>
            <person name="Walk T."/>
            <person name="White J."/>
            <person name="Yandava C."/>
            <person name="Burger G."/>
            <person name="Gray M.W."/>
            <person name="Holland P.W.H."/>
            <person name="King N."/>
            <person name="Lang F.B.F."/>
            <person name="Roger A.J."/>
            <person name="Ruiz-Trillo I."/>
            <person name="Lander E."/>
            <person name="Nusbaum C."/>
        </authorList>
    </citation>
    <scope>NUCLEOTIDE SEQUENCE [LARGE SCALE GENOMIC DNA]</scope>
    <source>
        <strain evidence="3">ATCC 38327</strain>
    </source>
</reference>
<evidence type="ECO:0000313" key="2">
    <source>
        <dbReference type="EMBL" id="KNE69539.1"/>
    </source>
</evidence>
<feature type="compositionally biased region" description="Low complexity" evidence="1">
    <location>
        <begin position="71"/>
        <end position="84"/>
    </location>
</feature>
<dbReference type="VEuPathDB" id="FungiDB:AMAG_19991"/>
<reference evidence="2 3" key="1">
    <citation type="submission" date="2009-11" db="EMBL/GenBank/DDBJ databases">
        <title>Annotation of Allomyces macrogynus ATCC 38327.</title>
        <authorList>
            <consortium name="The Broad Institute Genome Sequencing Platform"/>
            <person name="Russ C."/>
            <person name="Cuomo C."/>
            <person name="Burger G."/>
            <person name="Gray M.W."/>
            <person name="Holland P.W.H."/>
            <person name="King N."/>
            <person name="Lang F.B.F."/>
            <person name="Roger A.J."/>
            <person name="Ruiz-Trillo I."/>
            <person name="Young S.K."/>
            <person name="Zeng Q."/>
            <person name="Gargeya S."/>
            <person name="Fitzgerald M."/>
            <person name="Haas B."/>
            <person name="Abouelleil A."/>
            <person name="Alvarado L."/>
            <person name="Arachchi H.M."/>
            <person name="Berlin A."/>
            <person name="Chapman S.B."/>
            <person name="Gearin G."/>
            <person name="Goldberg J."/>
            <person name="Griggs A."/>
            <person name="Gujja S."/>
            <person name="Hansen M."/>
            <person name="Heiman D."/>
            <person name="Howarth C."/>
            <person name="Larimer J."/>
            <person name="Lui A."/>
            <person name="MacDonald P.J.P."/>
            <person name="McCowen C."/>
            <person name="Montmayeur A."/>
            <person name="Murphy C."/>
            <person name="Neiman D."/>
            <person name="Pearson M."/>
            <person name="Priest M."/>
            <person name="Roberts A."/>
            <person name="Saif S."/>
            <person name="Shea T."/>
            <person name="Sisk P."/>
            <person name="Stolte C."/>
            <person name="Sykes S."/>
            <person name="Wortman J."/>
            <person name="Nusbaum C."/>
            <person name="Birren B."/>
        </authorList>
    </citation>
    <scope>NUCLEOTIDE SEQUENCE [LARGE SCALE GENOMIC DNA]</scope>
    <source>
        <strain evidence="2 3">ATCC 38327</strain>
    </source>
</reference>
<feature type="region of interest" description="Disordered" evidence="1">
    <location>
        <begin position="1"/>
        <end position="92"/>
    </location>
</feature>
<feature type="compositionally biased region" description="Pro residues" evidence="1">
    <location>
        <begin position="39"/>
        <end position="53"/>
    </location>
</feature>
<feature type="compositionally biased region" description="Low complexity" evidence="1">
    <location>
        <begin position="24"/>
        <end position="38"/>
    </location>
</feature>
<sequence length="122" mass="12486">MPDPAITNTPAQPAIPLDDTKSQPADTATAPPNAATAMQPPPPTYSSVPPPLPSSDAYPQAASAGDDGAKPAARTTAPATRSPTDGPRQSSACSSCMWFYNCSALGYCCGWCCVECVKCFSS</sequence>
<dbReference type="EMBL" id="GG745361">
    <property type="protein sequence ID" value="KNE69539.1"/>
    <property type="molecule type" value="Genomic_DNA"/>
</dbReference>
<accession>A0A0L0T4T5</accession>